<dbReference type="HOGENOM" id="CLU_017584_15_0_9"/>
<dbReference type="CDD" id="cd00609">
    <property type="entry name" value="AAT_like"/>
    <property type="match status" value="1"/>
</dbReference>
<dbReference type="InterPro" id="IPR004839">
    <property type="entry name" value="Aminotransferase_I/II_large"/>
</dbReference>
<feature type="domain" description="Aminotransferase class I/classII large" evidence="6">
    <location>
        <begin position="41"/>
        <end position="385"/>
    </location>
</feature>
<name>K1M0Y7_9LACT</name>
<dbReference type="InterPro" id="IPR027619">
    <property type="entry name" value="C-S_lyase_PatB-like"/>
</dbReference>
<protein>
    <recommendedName>
        <fullName evidence="2">cysteine-S-conjugate beta-lyase</fullName>
        <ecNumber evidence="2">4.4.1.13</ecNumber>
    </recommendedName>
</protein>
<proteinExistence type="inferred from homology"/>
<dbReference type="EMBL" id="AGZD01000001">
    <property type="protein sequence ID" value="EKB56023.1"/>
    <property type="molecule type" value="Genomic_DNA"/>
</dbReference>
<comment type="similarity">
    <text evidence="5">Belongs to the class-II pyridoxal-phosphate-dependent aminotransferase family. MalY/PatB cystathionine beta-lyase subfamily.</text>
</comment>
<gene>
    <name evidence="7" type="ORF">HMPREF9706_00006</name>
</gene>
<accession>K1M0Y7</accession>
<evidence type="ECO:0000256" key="3">
    <source>
        <dbReference type="ARBA" id="ARBA00022898"/>
    </source>
</evidence>
<comment type="cofactor">
    <cofactor evidence="1">
        <name>pyridoxal 5'-phosphate</name>
        <dbReference type="ChEBI" id="CHEBI:597326"/>
    </cofactor>
</comment>
<evidence type="ECO:0000256" key="1">
    <source>
        <dbReference type="ARBA" id="ARBA00001933"/>
    </source>
</evidence>
<keyword evidence="3" id="KW-0663">Pyridoxal phosphate</keyword>
<dbReference type="PATRIC" id="fig|883111.3.peg.6"/>
<dbReference type="EC" id="4.4.1.13" evidence="2"/>
<dbReference type="OrthoDB" id="9802872at2"/>
<dbReference type="PANTHER" id="PTHR43525:SF1">
    <property type="entry name" value="PROTEIN MALY"/>
    <property type="match status" value="1"/>
</dbReference>
<dbReference type="Gene3D" id="3.40.640.10">
    <property type="entry name" value="Type I PLP-dependent aspartate aminotransferase-like (Major domain)"/>
    <property type="match status" value="1"/>
</dbReference>
<dbReference type="InterPro" id="IPR015421">
    <property type="entry name" value="PyrdxlP-dep_Trfase_major"/>
</dbReference>
<organism evidence="7 8">
    <name type="scientific">Facklamia hominis CCUG 36813</name>
    <dbReference type="NCBI Taxonomy" id="883111"/>
    <lineage>
        <taxon>Bacteria</taxon>
        <taxon>Bacillati</taxon>
        <taxon>Bacillota</taxon>
        <taxon>Bacilli</taxon>
        <taxon>Lactobacillales</taxon>
        <taxon>Aerococcaceae</taxon>
        <taxon>Facklamia</taxon>
    </lineage>
</organism>
<dbReference type="GO" id="GO:0030170">
    <property type="term" value="F:pyridoxal phosphate binding"/>
    <property type="evidence" value="ECO:0007669"/>
    <property type="project" value="InterPro"/>
</dbReference>
<evidence type="ECO:0000256" key="2">
    <source>
        <dbReference type="ARBA" id="ARBA00012224"/>
    </source>
</evidence>
<dbReference type="InterPro" id="IPR015424">
    <property type="entry name" value="PyrdxlP-dep_Trfase"/>
</dbReference>
<reference evidence="7 8" key="1">
    <citation type="submission" date="2012-07" db="EMBL/GenBank/DDBJ databases">
        <title>The Genome Sequence of Facklamia hominis CCUG 36813.</title>
        <authorList>
            <consortium name="The Broad Institute Genome Sequencing Platform"/>
            <person name="Earl A."/>
            <person name="Ward D."/>
            <person name="Feldgarden M."/>
            <person name="Gevers D."/>
            <person name="Huys G."/>
            <person name="Walker B."/>
            <person name="Young S.K."/>
            <person name="Zeng Q."/>
            <person name="Gargeya S."/>
            <person name="Fitzgerald M."/>
            <person name="Haas B."/>
            <person name="Abouelleil A."/>
            <person name="Alvarado L."/>
            <person name="Arachchi H.M."/>
            <person name="Berlin A.M."/>
            <person name="Chapman S.B."/>
            <person name="Goldberg J."/>
            <person name="Griggs A."/>
            <person name="Gujja S."/>
            <person name="Hansen M."/>
            <person name="Howarth C."/>
            <person name="Imamovic A."/>
            <person name="Larimer J."/>
            <person name="McCowen C."/>
            <person name="Montmayeur A."/>
            <person name="Murphy C."/>
            <person name="Neiman D."/>
            <person name="Pearson M."/>
            <person name="Priest M."/>
            <person name="Roberts A."/>
            <person name="Saif S."/>
            <person name="Shea T."/>
            <person name="Sisk P."/>
            <person name="Sykes S."/>
            <person name="Wortman J."/>
            <person name="Nusbaum C."/>
            <person name="Birren B."/>
        </authorList>
    </citation>
    <scope>NUCLEOTIDE SEQUENCE [LARGE SCALE GENOMIC DNA]</scope>
    <source>
        <strain evidence="7 8">CCUG 36813</strain>
    </source>
</reference>
<keyword evidence="8" id="KW-1185">Reference proteome</keyword>
<evidence type="ECO:0000256" key="5">
    <source>
        <dbReference type="ARBA" id="ARBA00037974"/>
    </source>
</evidence>
<sequence>MKYDFQTLVDRTEQGSKKWLLMREEKTSIADGVAPLSVADLDFPMAPELIEGLKKELDHFIMGYTVPTKRYYQAVQKWMKEQHNWEIDPEWLVTAPGVVPAISVFIQAFTNEGDGVIIFEPVYNPFRVSIEKNNRKVESVDLINREGYYTIDFKKFEKVAAQNDTKALIFCSPHNPVGRVWHQDELKQLAEICAKYEITIFCDEIHSDLTHSDYLHIPFEKVSEAAAENVVLATAPSKTFNIAGLMTSNIFIPNPKMREIYRNMAEKLNLLTVPALGILACQIAYEDCAGWKKEFVSLIESNYHLAKSMLEEALPQVIVTKMEASYLLWLDLSSFNLDEASLNALLHEYDLFVTNGQVFSQHCTNFIRIHLALPQEVVEASINRLISALKSI</sequence>
<comment type="caution">
    <text evidence="7">The sequence shown here is derived from an EMBL/GenBank/DDBJ whole genome shotgun (WGS) entry which is preliminary data.</text>
</comment>
<keyword evidence="4" id="KW-0456">Lyase</keyword>
<evidence type="ECO:0000259" key="6">
    <source>
        <dbReference type="Pfam" id="PF00155"/>
    </source>
</evidence>
<dbReference type="STRING" id="883111.HMPREF9706_00006"/>
<dbReference type="Proteomes" id="UP000004465">
    <property type="component" value="Unassembled WGS sequence"/>
</dbReference>
<dbReference type="InterPro" id="IPR015422">
    <property type="entry name" value="PyrdxlP-dep_Trfase_small"/>
</dbReference>
<dbReference type="InterPro" id="IPR051798">
    <property type="entry name" value="Class-II_PLP-Dep_Aminotrans"/>
</dbReference>
<dbReference type="GO" id="GO:0047804">
    <property type="term" value="F:cysteine-S-conjugate beta-lyase activity"/>
    <property type="evidence" value="ECO:0007669"/>
    <property type="project" value="UniProtKB-EC"/>
</dbReference>
<dbReference type="Gene3D" id="3.90.1150.10">
    <property type="entry name" value="Aspartate Aminotransferase, domain 1"/>
    <property type="match status" value="1"/>
</dbReference>
<evidence type="ECO:0000313" key="7">
    <source>
        <dbReference type="EMBL" id="EKB56023.1"/>
    </source>
</evidence>
<dbReference type="AlphaFoldDB" id="K1M0Y7"/>
<evidence type="ECO:0000256" key="4">
    <source>
        <dbReference type="ARBA" id="ARBA00023239"/>
    </source>
</evidence>
<dbReference type="RefSeq" id="WP_006907305.1">
    <property type="nucleotide sequence ID" value="NZ_JH932292.1"/>
</dbReference>
<dbReference type="Pfam" id="PF00155">
    <property type="entry name" value="Aminotran_1_2"/>
    <property type="match status" value="1"/>
</dbReference>
<dbReference type="SUPFAM" id="SSF53383">
    <property type="entry name" value="PLP-dependent transferases"/>
    <property type="match status" value="1"/>
</dbReference>
<dbReference type="PANTHER" id="PTHR43525">
    <property type="entry name" value="PROTEIN MALY"/>
    <property type="match status" value="1"/>
</dbReference>
<dbReference type="NCBIfam" id="TIGR04350">
    <property type="entry name" value="C_S_lyase_PatB"/>
    <property type="match status" value="1"/>
</dbReference>
<evidence type="ECO:0000313" key="8">
    <source>
        <dbReference type="Proteomes" id="UP000004465"/>
    </source>
</evidence>